<dbReference type="AlphaFoldDB" id="A0A9D4YM80"/>
<name>A0A9D4YM80_PEA</name>
<proteinExistence type="predicted"/>
<protein>
    <submittedName>
        <fullName evidence="1">Uncharacterized protein</fullName>
    </submittedName>
</protein>
<evidence type="ECO:0000313" key="1">
    <source>
        <dbReference type="EMBL" id="KAI5442217.1"/>
    </source>
</evidence>
<dbReference type="Proteomes" id="UP001058974">
    <property type="component" value="Chromosome 1"/>
</dbReference>
<accession>A0A9D4YM80</accession>
<dbReference type="Gramene" id="Psat01G0132700-T1">
    <property type="protein sequence ID" value="KAI5442217.1"/>
    <property type="gene ID" value="KIW84_011327"/>
</dbReference>
<comment type="caution">
    <text evidence="1">The sequence shown here is derived from an EMBL/GenBank/DDBJ whole genome shotgun (WGS) entry which is preliminary data.</text>
</comment>
<evidence type="ECO:0000313" key="2">
    <source>
        <dbReference type="Proteomes" id="UP001058974"/>
    </source>
</evidence>
<keyword evidence="2" id="KW-1185">Reference proteome</keyword>
<dbReference type="EMBL" id="JAMSHJ010000001">
    <property type="protein sequence ID" value="KAI5442217.1"/>
    <property type="molecule type" value="Genomic_DNA"/>
</dbReference>
<gene>
    <name evidence="1" type="ORF">KIW84_011327</name>
</gene>
<organism evidence="1 2">
    <name type="scientific">Pisum sativum</name>
    <name type="common">Garden pea</name>
    <name type="synonym">Lathyrus oleraceus</name>
    <dbReference type="NCBI Taxonomy" id="3888"/>
    <lineage>
        <taxon>Eukaryota</taxon>
        <taxon>Viridiplantae</taxon>
        <taxon>Streptophyta</taxon>
        <taxon>Embryophyta</taxon>
        <taxon>Tracheophyta</taxon>
        <taxon>Spermatophyta</taxon>
        <taxon>Magnoliopsida</taxon>
        <taxon>eudicotyledons</taxon>
        <taxon>Gunneridae</taxon>
        <taxon>Pentapetalae</taxon>
        <taxon>rosids</taxon>
        <taxon>fabids</taxon>
        <taxon>Fabales</taxon>
        <taxon>Fabaceae</taxon>
        <taxon>Papilionoideae</taxon>
        <taxon>50 kb inversion clade</taxon>
        <taxon>NPAAA clade</taxon>
        <taxon>Hologalegina</taxon>
        <taxon>IRL clade</taxon>
        <taxon>Fabeae</taxon>
        <taxon>Lathyrus</taxon>
    </lineage>
</organism>
<reference evidence="1 2" key="1">
    <citation type="journal article" date="2022" name="Nat. Genet.">
        <title>Improved pea reference genome and pan-genome highlight genomic features and evolutionary characteristics.</title>
        <authorList>
            <person name="Yang T."/>
            <person name="Liu R."/>
            <person name="Luo Y."/>
            <person name="Hu S."/>
            <person name="Wang D."/>
            <person name="Wang C."/>
            <person name="Pandey M.K."/>
            <person name="Ge S."/>
            <person name="Xu Q."/>
            <person name="Li N."/>
            <person name="Li G."/>
            <person name="Huang Y."/>
            <person name="Saxena R.K."/>
            <person name="Ji Y."/>
            <person name="Li M."/>
            <person name="Yan X."/>
            <person name="He Y."/>
            <person name="Liu Y."/>
            <person name="Wang X."/>
            <person name="Xiang C."/>
            <person name="Varshney R.K."/>
            <person name="Ding H."/>
            <person name="Gao S."/>
            <person name="Zong X."/>
        </authorList>
    </citation>
    <scope>NUCLEOTIDE SEQUENCE [LARGE SCALE GENOMIC DNA]</scope>
    <source>
        <strain evidence="1 2">cv. Zhongwan 6</strain>
    </source>
</reference>
<sequence>MLIHHFSTATEFFILSHNHDSNKGVFTYEACSEIWNYRDGSCLMDFIKSLLVKHEITGGFYLGLVLTIGYDCNCGVGSKFFILAATHGSVIHACKLFQKFPYRDVVIWSSVFKNCACFCSITLLSYFFTYSLHFACLAFTFQNHQACSNVELMSTITFSHAKGSLQIVIDLQDTQTRHQVIHLSTKGNNVGNVIVALMEDLAPKIKVPSDGK</sequence>